<dbReference type="RefSeq" id="XP_014149726.1">
    <property type="nucleotide sequence ID" value="XM_014294251.1"/>
</dbReference>
<dbReference type="AlphaFoldDB" id="A0A0L0FGB7"/>
<gene>
    <name evidence="2" type="ORF">SARC_11658</name>
</gene>
<evidence type="ECO:0000313" key="3">
    <source>
        <dbReference type="Proteomes" id="UP000054560"/>
    </source>
</evidence>
<evidence type="ECO:0000256" key="1">
    <source>
        <dbReference type="SAM" id="MobiDB-lite"/>
    </source>
</evidence>
<dbReference type="Proteomes" id="UP000054560">
    <property type="component" value="Unassembled WGS sequence"/>
</dbReference>
<keyword evidence="3" id="KW-1185">Reference proteome</keyword>
<evidence type="ECO:0000313" key="2">
    <source>
        <dbReference type="EMBL" id="KNC75824.1"/>
    </source>
</evidence>
<feature type="region of interest" description="Disordered" evidence="1">
    <location>
        <begin position="1"/>
        <end position="22"/>
    </location>
</feature>
<reference evidence="2 3" key="1">
    <citation type="submission" date="2011-02" db="EMBL/GenBank/DDBJ databases">
        <title>The Genome Sequence of Sphaeroforma arctica JP610.</title>
        <authorList>
            <consortium name="The Broad Institute Genome Sequencing Platform"/>
            <person name="Russ C."/>
            <person name="Cuomo C."/>
            <person name="Young S.K."/>
            <person name="Zeng Q."/>
            <person name="Gargeya S."/>
            <person name="Alvarado L."/>
            <person name="Berlin A."/>
            <person name="Chapman S.B."/>
            <person name="Chen Z."/>
            <person name="Freedman E."/>
            <person name="Gellesch M."/>
            <person name="Goldberg J."/>
            <person name="Griggs A."/>
            <person name="Gujja S."/>
            <person name="Heilman E."/>
            <person name="Heiman D."/>
            <person name="Howarth C."/>
            <person name="Mehta T."/>
            <person name="Neiman D."/>
            <person name="Pearson M."/>
            <person name="Roberts A."/>
            <person name="Saif S."/>
            <person name="Shea T."/>
            <person name="Shenoy N."/>
            <person name="Sisk P."/>
            <person name="Stolte C."/>
            <person name="Sykes S."/>
            <person name="White J."/>
            <person name="Yandava C."/>
            <person name="Burger G."/>
            <person name="Gray M.W."/>
            <person name="Holland P.W.H."/>
            <person name="King N."/>
            <person name="Lang F.B.F."/>
            <person name="Roger A.J."/>
            <person name="Ruiz-Trillo I."/>
            <person name="Haas B."/>
            <person name="Nusbaum C."/>
            <person name="Birren B."/>
        </authorList>
    </citation>
    <scope>NUCLEOTIDE SEQUENCE [LARGE SCALE GENOMIC DNA]</scope>
    <source>
        <strain evidence="2 3">JP610</strain>
    </source>
</reference>
<organism evidence="2 3">
    <name type="scientific">Sphaeroforma arctica JP610</name>
    <dbReference type="NCBI Taxonomy" id="667725"/>
    <lineage>
        <taxon>Eukaryota</taxon>
        <taxon>Ichthyosporea</taxon>
        <taxon>Ichthyophonida</taxon>
        <taxon>Sphaeroforma</taxon>
    </lineage>
</organism>
<proteinExistence type="predicted"/>
<protein>
    <submittedName>
        <fullName evidence="2">Uncharacterized protein</fullName>
    </submittedName>
</protein>
<name>A0A0L0FGB7_9EUKA</name>
<accession>A0A0L0FGB7</accession>
<dbReference type="EMBL" id="KQ243407">
    <property type="protein sequence ID" value="KNC75824.1"/>
    <property type="molecule type" value="Genomic_DNA"/>
</dbReference>
<dbReference type="GeneID" id="25912162"/>
<sequence length="71" mass="7790">MRHSHSSHSSKSSGDNKSIASGSILSGEAEDFDVESVGEIINANSDVWMEEKVLCSCTYHTLTLTHRQNTH</sequence>